<feature type="domain" description="HTH marR-type" evidence="4">
    <location>
        <begin position="1"/>
        <end position="143"/>
    </location>
</feature>
<dbReference type="GO" id="GO:0003677">
    <property type="term" value="F:DNA binding"/>
    <property type="evidence" value="ECO:0007669"/>
    <property type="project" value="UniProtKB-KW"/>
</dbReference>
<evidence type="ECO:0000313" key="5">
    <source>
        <dbReference type="EMBL" id="MTB63872.1"/>
    </source>
</evidence>
<proteinExistence type="predicted"/>
<reference evidence="5 7" key="2">
    <citation type="submission" date="2019-11" db="EMBL/GenBank/DDBJ databases">
        <title>Streptococcis sp. isolated from the respiratory tract of Marmot.</title>
        <authorList>
            <person name="Zhang G."/>
        </authorList>
    </citation>
    <scope>NUCLEOTIDE SEQUENCE [LARGE SCALE GENOMIC DNA]</scope>
    <source>
        <strain evidence="5">Zg-86</strain>
        <strain evidence="7">zg-86</strain>
    </source>
</reference>
<dbReference type="Pfam" id="PF01047">
    <property type="entry name" value="MarR"/>
    <property type="match status" value="1"/>
</dbReference>
<dbReference type="PANTHER" id="PTHR35790">
    <property type="entry name" value="HTH-TYPE TRANSCRIPTIONAL REGULATOR PCHR"/>
    <property type="match status" value="1"/>
</dbReference>
<dbReference type="SUPFAM" id="SSF46785">
    <property type="entry name" value="Winged helix' DNA-binding domain"/>
    <property type="match status" value="1"/>
</dbReference>
<protein>
    <submittedName>
        <fullName evidence="6">Winged helix DNA-binding protein</fullName>
    </submittedName>
</protein>
<dbReference type="Gene3D" id="6.10.140.1680">
    <property type="match status" value="1"/>
</dbReference>
<sequence>MEQLAHQIDRSLHEIILSSENQLEILVGTCQSEMHLTNTQEHILMLIENNAFTNKEIAKQLNVSQAAITKAIKALIAQDLLVAVRDGRDARIVRYSLTDVAKPIAAEHAHHHAHTLTSYEELVSHYSEEEQVIIGRFLTDLVKKIRKEV</sequence>
<dbReference type="Gene3D" id="1.10.10.10">
    <property type="entry name" value="Winged helix-like DNA-binding domain superfamily/Winged helix DNA-binding domain"/>
    <property type="match status" value="1"/>
</dbReference>
<dbReference type="GO" id="GO:0008270">
    <property type="term" value="F:zinc ion binding"/>
    <property type="evidence" value="ECO:0007669"/>
    <property type="project" value="InterPro"/>
</dbReference>
<evidence type="ECO:0000256" key="3">
    <source>
        <dbReference type="ARBA" id="ARBA00023163"/>
    </source>
</evidence>
<accession>A0A6I4RED0</accession>
<dbReference type="CDD" id="cd00090">
    <property type="entry name" value="HTH_ARSR"/>
    <property type="match status" value="1"/>
</dbReference>
<evidence type="ECO:0000313" key="6">
    <source>
        <dbReference type="EMBL" id="MWV55854.1"/>
    </source>
</evidence>
<dbReference type="RefSeq" id="WP_154607874.1">
    <property type="nucleotide sequence ID" value="NZ_CP072115.1"/>
</dbReference>
<gene>
    <name evidence="5" type="ORF">GGG87_02450</name>
    <name evidence="6" type="ORF">GGH11_02455</name>
</gene>
<dbReference type="NCBIfam" id="NF038251">
    <property type="entry name" value="AdcR_fam_Zn_TF"/>
    <property type="match status" value="1"/>
</dbReference>
<reference evidence="6 8" key="1">
    <citation type="submission" date="2019-10" db="EMBL/GenBank/DDBJ databases">
        <title>Streptococcis sp, isolated from the respiratory tract of Marmot.</title>
        <authorList>
            <person name="Zhang G."/>
        </authorList>
    </citation>
    <scope>NUCLEOTIDE SEQUENCE [LARGE SCALE GENOMIC DNA]</scope>
    <source>
        <strain evidence="6">Zg-70</strain>
        <strain evidence="8">zg-70</strain>
    </source>
</reference>
<evidence type="ECO:0000256" key="1">
    <source>
        <dbReference type="ARBA" id="ARBA00023015"/>
    </source>
</evidence>
<dbReference type="InterPro" id="IPR036390">
    <property type="entry name" value="WH_DNA-bd_sf"/>
</dbReference>
<dbReference type="SMART" id="SM00347">
    <property type="entry name" value="HTH_MARR"/>
    <property type="match status" value="1"/>
</dbReference>
<dbReference type="EMBL" id="WLCG01000002">
    <property type="protein sequence ID" value="MTB63872.1"/>
    <property type="molecule type" value="Genomic_DNA"/>
</dbReference>
<dbReference type="InterPro" id="IPR000835">
    <property type="entry name" value="HTH_MarR-typ"/>
</dbReference>
<name>A0A6I4RED0_9STRE</name>
<evidence type="ECO:0000313" key="8">
    <source>
        <dbReference type="Proteomes" id="UP000435423"/>
    </source>
</evidence>
<dbReference type="Proteomes" id="UP000435060">
    <property type="component" value="Unassembled WGS sequence"/>
</dbReference>
<dbReference type="InterPro" id="IPR011991">
    <property type="entry name" value="ArsR-like_HTH"/>
</dbReference>
<dbReference type="Proteomes" id="UP000435423">
    <property type="component" value="Unassembled WGS sequence"/>
</dbReference>
<organism evidence="6 8">
    <name type="scientific">Streptococcus zhangguiae</name>
    <dbReference type="NCBI Taxonomy" id="2664091"/>
    <lineage>
        <taxon>Bacteria</taxon>
        <taxon>Bacillati</taxon>
        <taxon>Bacillota</taxon>
        <taxon>Bacilli</taxon>
        <taxon>Lactobacillales</taxon>
        <taxon>Streptococcaceae</taxon>
        <taxon>Streptococcus</taxon>
    </lineage>
</organism>
<evidence type="ECO:0000256" key="2">
    <source>
        <dbReference type="ARBA" id="ARBA00023125"/>
    </source>
</evidence>
<keyword evidence="1" id="KW-0805">Transcription regulation</keyword>
<evidence type="ECO:0000259" key="4">
    <source>
        <dbReference type="PROSITE" id="PS50995"/>
    </source>
</evidence>
<dbReference type="PANTHER" id="PTHR35790:SF4">
    <property type="entry name" value="HTH-TYPE TRANSCRIPTIONAL REGULATOR PCHR"/>
    <property type="match status" value="1"/>
</dbReference>
<evidence type="ECO:0000313" key="7">
    <source>
        <dbReference type="Proteomes" id="UP000435060"/>
    </source>
</evidence>
<dbReference type="PROSITE" id="PS50995">
    <property type="entry name" value="HTH_MARR_2"/>
    <property type="match status" value="1"/>
</dbReference>
<dbReference type="Gene3D" id="6.10.250.2360">
    <property type="match status" value="1"/>
</dbReference>
<dbReference type="AlphaFoldDB" id="A0A6I4RED0"/>
<dbReference type="EMBL" id="WUBJ01000002">
    <property type="protein sequence ID" value="MWV55854.1"/>
    <property type="molecule type" value="Genomic_DNA"/>
</dbReference>
<dbReference type="InterPro" id="IPR047894">
    <property type="entry name" value="AdcR-like"/>
</dbReference>
<keyword evidence="2 6" id="KW-0238">DNA-binding</keyword>
<dbReference type="InterPro" id="IPR036388">
    <property type="entry name" value="WH-like_DNA-bd_sf"/>
</dbReference>
<dbReference type="InterPro" id="IPR052067">
    <property type="entry name" value="Metal_resp_HTH_trans_reg"/>
</dbReference>
<keyword evidence="3" id="KW-0804">Transcription</keyword>
<comment type="caution">
    <text evidence="6">The sequence shown here is derived from an EMBL/GenBank/DDBJ whole genome shotgun (WGS) entry which is preliminary data.</text>
</comment>
<keyword evidence="7" id="KW-1185">Reference proteome</keyword>
<dbReference type="GO" id="GO:0003700">
    <property type="term" value="F:DNA-binding transcription factor activity"/>
    <property type="evidence" value="ECO:0007669"/>
    <property type="project" value="InterPro"/>
</dbReference>